<keyword evidence="3 6" id="KW-1133">Transmembrane helix</keyword>
<sequence length="334" mass="37664">MDMESTSSLEDVSIASRLLLICWPLYGISGILIMLRLIAKAKYHLAFALEDHLVILAMISGICHISLNTWGISFGLGRHIVFLTETQAAMAIRAEFIGEPFGIVSPTLGRISFAVYLIRLLGHQQNIRRFLYFLIAQNALINLMALIQIFFECSNISYNWDRVGHEDQCWDMSTQAAIGYFQGSSSSLTDLALTILPVAMVINLHIPLHLKFLLSFLLGVSLFAFIAAVIRTYCTMGNNDDITFTSVTYIIWCAVENCTVIITSSIPFLRPLFRSAPKPYIEVKNSPAPKIRHHNEIEYRSSKEILADPEANREKIDYMEDKRESVKIEAHSLV</sequence>
<evidence type="ECO:0000256" key="2">
    <source>
        <dbReference type="ARBA" id="ARBA00022692"/>
    </source>
</evidence>
<dbReference type="OrthoDB" id="5429740at2759"/>
<reference evidence="8 9" key="1">
    <citation type="journal article" date="2011" name="PLoS Genet.">
        <title>Genomic analysis of the necrotrophic fungal pathogens Sclerotinia sclerotiorum and Botrytis cinerea.</title>
        <authorList>
            <person name="Amselem J."/>
            <person name="Cuomo C.A."/>
            <person name="van Kan J.A."/>
            <person name="Viaud M."/>
            <person name="Benito E.P."/>
            <person name="Couloux A."/>
            <person name="Coutinho P.M."/>
            <person name="de Vries R.P."/>
            <person name="Dyer P.S."/>
            <person name="Fillinger S."/>
            <person name="Fournier E."/>
            <person name="Gout L."/>
            <person name="Hahn M."/>
            <person name="Kohn L."/>
            <person name="Lapalu N."/>
            <person name="Plummer K.M."/>
            <person name="Pradier J.M."/>
            <person name="Quevillon E."/>
            <person name="Sharon A."/>
            <person name="Simon A."/>
            <person name="ten Have A."/>
            <person name="Tudzynski B."/>
            <person name="Tudzynski P."/>
            <person name="Wincker P."/>
            <person name="Andrew M."/>
            <person name="Anthouard V."/>
            <person name="Beever R.E."/>
            <person name="Beffa R."/>
            <person name="Benoit I."/>
            <person name="Bouzid O."/>
            <person name="Brault B."/>
            <person name="Chen Z."/>
            <person name="Choquer M."/>
            <person name="Collemare J."/>
            <person name="Cotton P."/>
            <person name="Danchin E.G."/>
            <person name="Da Silva C."/>
            <person name="Gautier A."/>
            <person name="Giraud C."/>
            <person name="Giraud T."/>
            <person name="Gonzalez C."/>
            <person name="Grossetete S."/>
            <person name="Guldener U."/>
            <person name="Henrissat B."/>
            <person name="Howlett B.J."/>
            <person name="Kodira C."/>
            <person name="Kretschmer M."/>
            <person name="Lappartient A."/>
            <person name="Leroch M."/>
            <person name="Levis C."/>
            <person name="Mauceli E."/>
            <person name="Neuveglise C."/>
            <person name="Oeser B."/>
            <person name="Pearson M."/>
            <person name="Poulain J."/>
            <person name="Poussereau N."/>
            <person name="Quesneville H."/>
            <person name="Rascle C."/>
            <person name="Schumacher J."/>
            <person name="Segurens B."/>
            <person name="Sexton A."/>
            <person name="Silva E."/>
            <person name="Sirven C."/>
            <person name="Soanes D.M."/>
            <person name="Talbot N.J."/>
            <person name="Templeton M."/>
            <person name="Yandava C."/>
            <person name="Yarden O."/>
            <person name="Zeng Q."/>
            <person name="Rollins J.A."/>
            <person name="Lebrun M.H."/>
            <person name="Dickman M."/>
        </authorList>
    </citation>
    <scope>NUCLEOTIDE SEQUENCE [LARGE SCALE GENOMIC DNA]</scope>
    <source>
        <strain evidence="8 9">B05.10</strain>
    </source>
</reference>
<evidence type="ECO:0000256" key="4">
    <source>
        <dbReference type="ARBA" id="ARBA00023136"/>
    </source>
</evidence>
<evidence type="ECO:0000256" key="1">
    <source>
        <dbReference type="ARBA" id="ARBA00004141"/>
    </source>
</evidence>
<keyword evidence="2 6" id="KW-0812">Transmembrane</keyword>
<feature type="transmembrane region" description="Helical" evidence="6">
    <location>
        <begin position="249"/>
        <end position="269"/>
    </location>
</feature>
<proteinExistence type="inferred from homology"/>
<comment type="similarity">
    <text evidence="5">Belongs to the SAT4 family.</text>
</comment>
<dbReference type="AlphaFoldDB" id="A0A384JRX8"/>
<dbReference type="InterPro" id="IPR052337">
    <property type="entry name" value="SAT4-like"/>
</dbReference>
<keyword evidence="4 6" id="KW-0472">Membrane</keyword>
<dbReference type="InterPro" id="IPR049326">
    <property type="entry name" value="Rhodopsin_dom_fungi"/>
</dbReference>
<evidence type="ECO:0000259" key="7">
    <source>
        <dbReference type="Pfam" id="PF20684"/>
    </source>
</evidence>
<reference evidence="8 9" key="3">
    <citation type="journal article" date="2017" name="Mol. Plant Pathol.">
        <title>A gapless genome sequence of the fungus Botrytis cinerea.</title>
        <authorList>
            <person name="Van Kan J.A."/>
            <person name="Stassen J.H."/>
            <person name="Mosbach A."/>
            <person name="Van Der Lee T.A."/>
            <person name="Faino L."/>
            <person name="Farmer A.D."/>
            <person name="Papasotiriou D.G."/>
            <person name="Zhou S."/>
            <person name="Seidl M.F."/>
            <person name="Cottam E."/>
            <person name="Edel D."/>
            <person name="Hahn M."/>
            <person name="Schwartz D.C."/>
            <person name="Dietrich R.A."/>
            <person name="Widdison S."/>
            <person name="Scalliet G."/>
        </authorList>
    </citation>
    <scope>NUCLEOTIDE SEQUENCE [LARGE SCALE GENOMIC DNA]</scope>
    <source>
        <strain evidence="8 9">B05.10</strain>
    </source>
</reference>
<dbReference type="GeneID" id="5435141"/>
<organism evidence="8 9">
    <name type="scientific">Botryotinia fuckeliana (strain B05.10)</name>
    <name type="common">Noble rot fungus</name>
    <name type="synonym">Botrytis cinerea</name>
    <dbReference type="NCBI Taxonomy" id="332648"/>
    <lineage>
        <taxon>Eukaryota</taxon>
        <taxon>Fungi</taxon>
        <taxon>Dikarya</taxon>
        <taxon>Ascomycota</taxon>
        <taxon>Pezizomycotina</taxon>
        <taxon>Leotiomycetes</taxon>
        <taxon>Helotiales</taxon>
        <taxon>Sclerotiniaceae</taxon>
        <taxon>Botrytis</taxon>
    </lineage>
</organism>
<dbReference type="KEGG" id="bfu:BCIN_09g02140"/>
<keyword evidence="9" id="KW-1185">Reference proteome</keyword>
<feature type="transmembrane region" description="Helical" evidence="6">
    <location>
        <begin position="12"/>
        <end position="33"/>
    </location>
</feature>
<dbReference type="PANTHER" id="PTHR33048:SF42">
    <property type="entry name" value="INTEGRAL MEMBRANE PROTEIN"/>
    <property type="match status" value="1"/>
</dbReference>
<accession>A0A384JRX8</accession>
<dbReference type="Pfam" id="PF20684">
    <property type="entry name" value="Fung_rhodopsin"/>
    <property type="match status" value="1"/>
</dbReference>
<dbReference type="PANTHER" id="PTHR33048">
    <property type="entry name" value="PTH11-LIKE INTEGRAL MEMBRANE PROTEIN (AFU_ORTHOLOGUE AFUA_5G11245)"/>
    <property type="match status" value="1"/>
</dbReference>
<dbReference type="Proteomes" id="UP000001798">
    <property type="component" value="Chromosome 9"/>
</dbReference>
<feature type="transmembrane region" description="Helical" evidence="6">
    <location>
        <begin position="96"/>
        <end position="118"/>
    </location>
</feature>
<comment type="subcellular location">
    <subcellularLocation>
        <location evidence="1">Membrane</location>
        <topology evidence="1">Multi-pass membrane protein</topology>
    </subcellularLocation>
</comment>
<evidence type="ECO:0000256" key="3">
    <source>
        <dbReference type="ARBA" id="ARBA00022989"/>
    </source>
</evidence>
<evidence type="ECO:0000313" key="8">
    <source>
        <dbReference type="EMBL" id="ATZ53345.1"/>
    </source>
</evidence>
<evidence type="ECO:0000313" key="9">
    <source>
        <dbReference type="Proteomes" id="UP000001798"/>
    </source>
</evidence>
<feature type="transmembrane region" description="Helical" evidence="6">
    <location>
        <begin position="213"/>
        <end position="233"/>
    </location>
</feature>
<dbReference type="RefSeq" id="XP_024550761.1">
    <property type="nucleotide sequence ID" value="XM_024694968.1"/>
</dbReference>
<evidence type="ECO:0000256" key="5">
    <source>
        <dbReference type="ARBA" id="ARBA00038359"/>
    </source>
</evidence>
<feature type="transmembrane region" description="Helical" evidence="6">
    <location>
        <begin position="130"/>
        <end position="151"/>
    </location>
</feature>
<feature type="domain" description="Rhodopsin" evidence="7">
    <location>
        <begin position="35"/>
        <end position="274"/>
    </location>
</feature>
<reference evidence="8 9" key="2">
    <citation type="journal article" date="2012" name="Eukaryot. Cell">
        <title>Genome update of Botrytis cinerea strains B05.10 and T4.</title>
        <authorList>
            <person name="Staats M."/>
            <person name="van Kan J.A."/>
        </authorList>
    </citation>
    <scope>NUCLEOTIDE SEQUENCE [LARGE SCALE GENOMIC DNA]</scope>
    <source>
        <strain evidence="8 9">B05.10</strain>
    </source>
</reference>
<dbReference type="EMBL" id="CP009813">
    <property type="protein sequence ID" value="ATZ53345.1"/>
    <property type="molecule type" value="Genomic_DNA"/>
</dbReference>
<feature type="transmembrane region" description="Helical" evidence="6">
    <location>
        <begin position="53"/>
        <end position="76"/>
    </location>
</feature>
<dbReference type="GO" id="GO:0016020">
    <property type="term" value="C:membrane"/>
    <property type="evidence" value="ECO:0007669"/>
    <property type="project" value="UniProtKB-SubCell"/>
</dbReference>
<evidence type="ECO:0000256" key="6">
    <source>
        <dbReference type="SAM" id="Phobius"/>
    </source>
</evidence>
<gene>
    <name evidence="8" type="ORF">BCIN_09g02140</name>
</gene>
<dbReference type="VEuPathDB" id="FungiDB:Bcin09g02140"/>
<protein>
    <recommendedName>
        <fullName evidence="7">Rhodopsin domain-containing protein</fullName>
    </recommendedName>
</protein>
<name>A0A384JRX8_BOTFB</name>